<evidence type="ECO:0000313" key="2">
    <source>
        <dbReference type="EMBL" id="KAI3932292.1"/>
    </source>
</evidence>
<reference evidence="2" key="1">
    <citation type="submission" date="2022-04" db="EMBL/GenBank/DDBJ databases">
        <title>A functionally conserved STORR gene fusion in Papaver species that diverged 16.8 million years ago.</title>
        <authorList>
            <person name="Catania T."/>
        </authorList>
    </citation>
    <scope>NUCLEOTIDE SEQUENCE</scope>
    <source>
        <strain evidence="2">S-188037</strain>
    </source>
</reference>
<accession>A0AAD4XP95</accession>
<name>A0AAD4XP95_9MAGN</name>
<sequence length="186" mass="19657">MPRCHRHYSDSANGPTYDQQLDAEQIQSLIDQRIKVLLGDAGSQHLDSCPQRPCLPVMLPTGMPTYGSQMPEAERILSLIDQRIKDHLGAAGSQHALIPGYGGQPMSMPPPGAPSMPMQMNGLLRPPTMDPPPTVPGGTTPTSNAPPNPGAMHQENPTALATGAFDGYNISDAASGLQGPTQDDQS</sequence>
<evidence type="ECO:0000313" key="3">
    <source>
        <dbReference type="Proteomes" id="UP001202328"/>
    </source>
</evidence>
<organism evidence="2 3">
    <name type="scientific">Papaver atlanticum</name>
    <dbReference type="NCBI Taxonomy" id="357466"/>
    <lineage>
        <taxon>Eukaryota</taxon>
        <taxon>Viridiplantae</taxon>
        <taxon>Streptophyta</taxon>
        <taxon>Embryophyta</taxon>
        <taxon>Tracheophyta</taxon>
        <taxon>Spermatophyta</taxon>
        <taxon>Magnoliopsida</taxon>
        <taxon>Ranunculales</taxon>
        <taxon>Papaveraceae</taxon>
        <taxon>Papaveroideae</taxon>
        <taxon>Papaver</taxon>
    </lineage>
</organism>
<keyword evidence="3" id="KW-1185">Reference proteome</keyword>
<dbReference type="AlphaFoldDB" id="A0AAD4XP95"/>
<dbReference type="Proteomes" id="UP001202328">
    <property type="component" value="Unassembled WGS sequence"/>
</dbReference>
<dbReference type="EMBL" id="JAJJMB010007077">
    <property type="protein sequence ID" value="KAI3932292.1"/>
    <property type="molecule type" value="Genomic_DNA"/>
</dbReference>
<gene>
    <name evidence="2" type="ORF">MKW98_025012</name>
</gene>
<proteinExistence type="predicted"/>
<comment type="caution">
    <text evidence="2">The sequence shown here is derived from an EMBL/GenBank/DDBJ whole genome shotgun (WGS) entry which is preliminary data.</text>
</comment>
<protein>
    <submittedName>
        <fullName evidence="2">Uncharacterized protein</fullName>
    </submittedName>
</protein>
<evidence type="ECO:0000256" key="1">
    <source>
        <dbReference type="SAM" id="MobiDB-lite"/>
    </source>
</evidence>
<feature type="region of interest" description="Disordered" evidence="1">
    <location>
        <begin position="99"/>
        <end position="186"/>
    </location>
</feature>